<keyword evidence="3" id="KW-0687">Ribonucleoprotein</keyword>
<feature type="region of interest" description="Disordered" evidence="4">
    <location>
        <begin position="132"/>
        <end position="246"/>
    </location>
</feature>
<protein>
    <recommendedName>
        <fullName evidence="6">50S ribosomal protein L17</fullName>
    </recommendedName>
</protein>
<dbReference type="InterPro" id="IPR036373">
    <property type="entry name" value="Ribosomal_bL17_sf"/>
</dbReference>
<dbReference type="GO" id="GO:0006412">
    <property type="term" value="P:translation"/>
    <property type="evidence" value="ECO:0007669"/>
    <property type="project" value="InterPro"/>
</dbReference>
<dbReference type="PANTHER" id="PTHR14413:SF16">
    <property type="entry name" value="LARGE RIBOSOMAL SUBUNIT PROTEIN BL17M"/>
    <property type="match status" value="1"/>
</dbReference>
<dbReference type="InterPro" id="IPR047859">
    <property type="entry name" value="Ribosomal_bL17_CS"/>
</dbReference>
<feature type="compositionally biased region" description="Acidic residues" evidence="4">
    <location>
        <begin position="182"/>
        <end position="216"/>
    </location>
</feature>
<dbReference type="PROSITE" id="PS01167">
    <property type="entry name" value="RIBOSOMAL_L17"/>
    <property type="match status" value="1"/>
</dbReference>
<keyword evidence="2" id="KW-0689">Ribosomal protein</keyword>
<evidence type="ECO:0000256" key="4">
    <source>
        <dbReference type="SAM" id="MobiDB-lite"/>
    </source>
</evidence>
<evidence type="ECO:0000256" key="3">
    <source>
        <dbReference type="ARBA" id="ARBA00023274"/>
    </source>
</evidence>
<name>A0A382QZ43_9ZZZZ</name>
<evidence type="ECO:0000256" key="1">
    <source>
        <dbReference type="ARBA" id="ARBA00008777"/>
    </source>
</evidence>
<sequence length="246" mass="27368">MRHRNKKHLLGVKAPHRKALISNLCAALITRGRITTTLAKAKAIRPAVEKMITRAKKAKASDDPAVRLHHRRQCARHLRDKDAAHLLFNEKVDEFVNRAGGYVRIYKLGDVRLGDSAEMAIVELIDAEDEGYPKRRKKKPSKPKASSDQSLTEIKDEEETEKNQSEDQPAGDNSPEDKDAGEATDEIDESSQSAEDDSTPEQPADIEEEDGEEAEETLVQSESDQDQGEELKKSADDSSVEADEDI</sequence>
<dbReference type="Gene3D" id="3.90.1030.10">
    <property type="entry name" value="Ribosomal protein L17"/>
    <property type="match status" value="1"/>
</dbReference>
<evidence type="ECO:0008006" key="6">
    <source>
        <dbReference type="Google" id="ProtNLM"/>
    </source>
</evidence>
<dbReference type="GO" id="GO:0022625">
    <property type="term" value="C:cytosolic large ribosomal subunit"/>
    <property type="evidence" value="ECO:0007669"/>
    <property type="project" value="TreeGrafter"/>
</dbReference>
<organism evidence="5">
    <name type="scientific">marine metagenome</name>
    <dbReference type="NCBI Taxonomy" id="408172"/>
    <lineage>
        <taxon>unclassified sequences</taxon>
        <taxon>metagenomes</taxon>
        <taxon>ecological metagenomes</taxon>
    </lineage>
</organism>
<dbReference type="Pfam" id="PF01196">
    <property type="entry name" value="Ribosomal_L17"/>
    <property type="match status" value="1"/>
</dbReference>
<dbReference type="PANTHER" id="PTHR14413">
    <property type="entry name" value="RIBOSOMAL PROTEIN L17"/>
    <property type="match status" value="1"/>
</dbReference>
<dbReference type="GO" id="GO:0003735">
    <property type="term" value="F:structural constituent of ribosome"/>
    <property type="evidence" value="ECO:0007669"/>
    <property type="project" value="InterPro"/>
</dbReference>
<comment type="similarity">
    <text evidence="1">Belongs to the bacterial ribosomal protein bL17 family.</text>
</comment>
<accession>A0A382QZ43</accession>
<feature type="non-terminal residue" evidence="5">
    <location>
        <position position="246"/>
    </location>
</feature>
<proteinExistence type="inferred from homology"/>
<dbReference type="NCBIfam" id="TIGR00059">
    <property type="entry name" value="L17"/>
    <property type="match status" value="1"/>
</dbReference>
<evidence type="ECO:0000313" key="5">
    <source>
        <dbReference type="EMBL" id="SVC90759.1"/>
    </source>
</evidence>
<dbReference type="AlphaFoldDB" id="A0A382QZ43"/>
<evidence type="ECO:0000256" key="2">
    <source>
        <dbReference type="ARBA" id="ARBA00022980"/>
    </source>
</evidence>
<gene>
    <name evidence="5" type="ORF">METZ01_LOCUS343613</name>
</gene>
<dbReference type="EMBL" id="UINC01117963">
    <property type="protein sequence ID" value="SVC90759.1"/>
    <property type="molecule type" value="Genomic_DNA"/>
</dbReference>
<dbReference type="SUPFAM" id="SSF64263">
    <property type="entry name" value="Prokaryotic ribosomal protein L17"/>
    <property type="match status" value="1"/>
</dbReference>
<dbReference type="InterPro" id="IPR000456">
    <property type="entry name" value="Ribosomal_bL17"/>
</dbReference>
<dbReference type="HAMAP" id="MF_01368">
    <property type="entry name" value="Ribosomal_bL17"/>
    <property type="match status" value="1"/>
</dbReference>
<reference evidence="5" key="1">
    <citation type="submission" date="2018-05" db="EMBL/GenBank/DDBJ databases">
        <authorList>
            <person name="Lanie J.A."/>
            <person name="Ng W.-L."/>
            <person name="Kazmierczak K.M."/>
            <person name="Andrzejewski T.M."/>
            <person name="Davidsen T.M."/>
            <person name="Wayne K.J."/>
            <person name="Tettelin H."/>
            <person name="Glass J.I."/>
            <person name="Rusch D."/>
            <person name="Podicherti R."/>
            <person name="Tsui H.-C.T."/>
            <person name="Winkler M.E."/>
        </authorList>
    </citation>
    <scope>NUCLEOTIDE SEQUENCE</scope>
</reference>